<comment type="caution">
    <text evidence="7">The sequence shown here is derived from an EMBL/GenBank/DDBJ whole genome shotgun (WGS) entry which is preliminary data.</text>
</comment>
<feature type="transmembrane region" description="Helical" evidence="5">
    <location>
        <begin position="146"/>
        <end position="165"/>
    </location>
</feature>
<comment type="catalytic activity">
    <reaction evidence="3">
        <text>ATP + H2O = ADP + phosphate + H(+)</text>
        <dbReference type="Rhea" id="RHEA:13065"/>
        <dbReference type="ChEBI" id="CHEBI:15377"/>
        <dbReference type="ChEBI" id="CHEBI:15378"/>
        <dbReference type="ChEBI" id="CHEBI:30616"/>
        <dbReference type="ChEBI" id="CHEBI:43474"/>
        <dbReference type="ChEBI" id="CHEBI:456216"/>
        <dbReference type="EC" id="5.6.2.3"/>
    </reaction>
</comment>
<keyword evidence="5" id="KW-1133">Transmembrane helix</keyword>
<dbReference type="Proteomes" id="UP000024332">
    <property type="component" value="Unassembled WGS sequence"/>
</dbReference>
<dbReference type="AlphaFoldDB" id="A0A031LLL3"/>
<gene>
    <name evidence="7" type="ORF">CM19_09700</name>
</gene>
<keyword evidence="8" id="KW-1185">Reference proteome</keyword>
<dbReference type="InterPro" id="IPR002789">
    <property type="entry name" value="HerA_central"/>
</dbReference>
<comment type="similarity">
    <text evidence="1">Belongs to the HerA family.</text>
</comment>
<dbReference type="Gene3D" id="3.40.50.300">
    <property type="entry name" value="P-loop containing nucleotide triphosphate hydrolases"/>
    <property type="match status" value="1"/>
</dbReference>
<proteinExistence type="inferred from homology"/>
<organism evidence="7 8">
    <name type="scientific">Candidatus Acidianus copahuensis</name>
    <dbReference type="NCBI Taxonomy" id="1160895"/>
    <lineage>
        <taxon>Archaea</taxon>
        <taxon>Thermoproteota</taxon>
        <taxon>Thermoprotei</taxon>
        <taxon>Sulfolobales</taxon>
        <taxon>Sulfolobaceae</taxon>
        <taxon>Acidianus</taxon>
    </lineage>
</organism>
<dbReference type="EMBL" id="JFZT01000048">
    <property type="protein sequence ID" value="EZQ03097.1"/>
    <property type="molecule type" value="Genomic_DNA"/>
</dbReference>
<feature type="transmembrane region" description="Helical" evidence="5">
    <location>
        <begin position="12"/>
        <end position="32"/>
    </location>
</feature>
<evidence type="ECO:0000256" key="4">
    <source>
        <dbReference type="ARBA" id="ARBA00048988"/>
    </source>
</evidence>
<dbReference type="STRING" id="1160895.CM19_09700"/>
<dbReference type="PANTHER" id="PTHR42957:SF1">
    <property type="entry name" value="HELICASE MJ1565-RELATED"/>
    <property type="match status" value="1"/>
</dbReference>
<sequence length="552" mass="63711">MQELRHLIASSILISEVLFLHFYFPLLVGPLYGVYKDFYISASLFLNSLVFVALFSSYVIAISYYFEYYMLYLFLNINIMNIDNIFSYFSGIIMFMLISIFSRRGINDSFISSLSKFRLKLSWKIIIFSSIMTFISIYLYKNFILILGILISYIIVILLNYTYLIPLQLLSWISLPYILSQVELPSLDLEGICFGKIEAVLKKTHLSFHRIRTNSMYKWSPLNGKYCININDNKNFNMIILGTSGSGKSFLAKKILEVGKLNYTIFDVHGEYDIEGIKRLDASKISINPLSLLGQSPRERSLEVAYVLKSLFNLGNIQTIDLSNLIFEAYQEKGIYEEDDTTWILDPPNFRDILVLLNRKKTLATNAQEINKYQSIEPYLSFITNKIFMYNSINISEIINNPVIIDFSKIPTLEIRYILIDTILRSILSYMYVSGQSKLRKMIVIDEAHFVLSKESGLQLMEKLFAEGRKFGFGFILISQTSEYVKKLIPNSAYIFVLNMIEPGELEYISKLLGGSDMDIYKAIYNSLLRLPKGLIITRDILQDEIVLVRSS</sequence>
<dbReference type="GO" id="GO:0043138">
    <property type="term" value="F:3'-5' DNA helicase activity"/>
    <property type="evidence" value="ECO:0007669"/>
    <property type="project" value="UniProtKB-EC"/>
</dbReference>
<feature type="domain" description="Helicase HerA central" evidence="6">
    <location>
        <begin position="227"/>
        <end position="427"/>
    </location>
</feature>
<comment type="catalytic activity">
    <reaction evidence="4">
        <text>ATP + H2O = ADP + phosphate + H(+)</text>
        <dbReference type="Rhea" id="RHEA:13065"/>
        <dbReference type="ChEBI" id="CHEBI:15377"/>
        <dbReference type="ChEBI" id="CHEBI:15378"/>
        <dbReference type="ChEBI" id="CHEBI:30616"/>
        <dbReference type="ChEBI" id="CHEBI:43474"/>
        <dbReference type="ChEBI" id="CHEBI:456216"/>
        <dbReference type="EC" id="5.6.2.4"/>
    </reaction>
</comment>
<dbReference type="SUPFAM" id="SSF52540">
    <property type="entry name" value="P-loop containing nucleoside triphosphate hydrolases"/>
    <property type="match status" value="1"/>
</dbReference>
<dbReference type="Gene3D" id="1.10.8.730">
    <property type="match status" value="1"/>
</dbReference>
<evidence type="ECO:0000313" key="8">
    <source>
        <dbReference type="Proteomes" id="UP000024332"/>
    </source>
</evidence>
<reference evidence="7 8" key="1">
    <citation type="submission" date="2014-03" db="EMBL/GenBank/DDBJ databases">
        <title>Draft genome sequence of the novel thermoacidophilic archaea Acidianus copahuensis ALE1 strain, isolated from Copahue volcanic area in Neuquen Argentina.</title>
        <authorList>
            <person name="Urbieta M.S."/>
            <person name="Rascovan N."/>
            <person name="Castro C."/>
            <person name="Revale S."/>
            <person name="Giaveno M.A."/>
            <person name="Vazquez M.P."/>
            <person name="Donati E.R."/>
        </authorList>
    </citation>
    <scope>NUCLEOTIDE SEQUENCE [LARGE SCALE GENOMIC DNA]</scope>
    <source>
        <strain evidence="7 8">ALE1</strain>
    </source>
</reference>
<evidence type="ECO:0000313" key="7">
    <source>
        <dbReference type="EMBL" id="EZQ03097.1"/>
    </source>
</evidence>
<evidence type="ECO:0000256" key="1">
    <source>
        <dbReference type="ARBA" id="ARBA00007816"/>
    </source>
</evidence>
<keyword evidence="5" id="KW-0472">Membrane</keyword>
<feature type="transmembrane region" description="Helical" evidence="5">
    <location>
        <begin position="85"/>
        <end position="101"/>
    </location>
</feature>
<feature type="transmembrane region" description="Helical" evidence="5">
    <location>
        <begin position="121"/>
        <end position="140"/>
    </location>
</feature>
<dbReference type="InterPro" id="IPR027417">
    <property type="entry name" value="P-loop_NTPase"/>
</dbReference>
<keyword evidence="5" id="KW-0812">Transmembrane</keyword>
<evidence type="ECO:0000259" key="6">
    <source>
        <dbReference type="Pfam" id="PF01935"/>
    </source>
</evidence>
<accession>A0A031LLL3</accession>
<dbReference type="InterPro" id="IPR008571">
    <property type="entry name" value="HerA-like"/>
</dbReference>
<dbReference type="PANTHER" id="PTHR42957">
    <property type="entry name" value="HELICASE MJ1565-RELATED"/>
    <property type="match status" value="1"/>
</dbReference>
<protein>
    <recommendedName>
        <fullName evidence="6">Helicase HerA central domain-containing protein</fullName>
    </recommendedName>
</protein>
<name>A0A031LLL3_9CREN</name>
<evidence type="ECO:0000256" key="3">
    <source>
        <dbReference type="ARBA" id="ARBA00048954"/>
    </source>
</evidence>
<evidence type="ECO:0000256" key="5">
    <source>
        <dbReference type="SAM" id="Phobius"/>
    </source>
</evidence>
<dbReference type="GO" id="GO:0043139">
    <property type="term" value="F:5'-3' DNA helicase activity"/>
    <property type="evidence" value="ECO:0007669"/>
    <property type="project" value="UniProtKB-EC"/>
</dbReference>
<comment type="catalytic activity">
    <reaction evidence="2">
        <text>Couples ATP hydrolysis with the unwinding of duplex DNA by translocating in the 3'-5' direction.</text>
        <dbReference type="EC" id="5.6.2.4"/>
    </reaction>
</comment>
<feature type="transmembrane region" description="Helical" evidence="5">
    <location>
        <begin position="44"/>
        <end position="65"/>
    </location>
</feature>
<dbReference type="Pfam" id="PF01935">
    <property type="entry name" value="DUF87"/>
    <property type="match status" value="1"/>
</dbReference>
<evidence type="ECO:0000256" key="2">
    <source>
        <dbReference type="ARBA" id="ARBA00034617"/>
    </source>
</evidence>